<evidence type="ECO:0000313" key="6">
    <source>
        <dbReference type="EMBL" id="SFL54937.1"/>
    </source>
</evidence>
<dbReference type="Pfam" id="PF12831">
    <property type="entry name" value="FAD_oxidored"/>
    <property type="match status" value="1"/>
</dbReference>
<dbReference type="InterPro" id="IPR039650">
    <property type="entry name" value="HdrA-like"/>
</dbReference>
<protein>
    <submittedName>
        <fullName evidence="6">FAD dependent oxidoreductase</fullName>
    </submittedName>
</protein>
<organism evidence="6 7">
    <name type="scientific">Pelosinus propionicus DSM 13327</name>
    <dbReference type="NCBI Taxonomy" id="1123291"/>
    <lineage>
        <taxon>Bacteria</taxon>
        <taxon>Bacillati</taxon>
        <taxon>Bacillota</taxon>
        <taxon>Negativicutes</taxon>
        <taxon>Selenomonadales</taxon>
        <taxon>Sporomusaceae</taxon>
        <taxon>Pelosinus</taxon>
    </lineage>
</organism>
<keyword evidence="5" id="KW-0411">Iron-sulfur</keyword>
<sequence>MIDEAIGDNGETLTVRKDFTRRSAQEVSADICVVGAGMAGISAALEAAGLGHKVVLIDGLPTLGGQAVNSKIGLFCGIFSNPPNPRQFTHGIVDEMLRDLGAQGALHYLKTGLGSVIYDDLALARWIENAVQEAGITVILGGVLRGVTKVDRRILSIEVATRYGDLRVAATGFIDATGDAALTWQAGLPCREPASGGVYGTHMAVIDGIDFNNQPARAEFVARLEEKAHAYGLERKDGLVFPFPEKELAFVNMTHEETPLEPLAASVKSLEGKKQAEAAVDFLRKEFPIAFGKAKIRAYGLAGIRQTRWIVGSQQLTVQDVNSGSKFKDAIARTAWPMELHGKSGYAWHVFPRDHVHYIPFGSLTPPDVDNVVAAGRCIDADLGALSSIRVMGPCIATGAAAAHALNLAGTGSVHEIDIAALQKRLRDNIEDND</sequence>
<dbReference type="GO" id="GO:0016491">
    <property type="term" value="F:oxidoreductase activity"/>
    <property type="evidence" value="ECO:0007669"/>
    <property type="project" value="UniProtKB-KW"/>
</dbReference>
<evidence type="ECO:0000256" key="4">
    <source>
        <dbReference type="ARBA" id="ARBA00023004"/>
    </source>
</evidence>
<dbReference type="OrthoDB" id="9777740at2"/>
<dbReference type="RefSeq" id="WP_090933991.1">
    <property type="nucleotide sequence ID" value="NZ_FOTS01000008.1"/>
</dbReference>
<dbReference type="PANTHER" id="PTHR43498">
    <property type="entry name" value="FERREDOXIN:COB-COM HETERODISULFIDE REDUCTASE SUBUNIT A"/>
    <property type="match status" value="1"/>
</dbReference>
<evidence type="ECO:0000256" key="1">
    <source>
        <dbReference type="ARBA" id="ARBA00022485"/>
    </source>
</evidence>
<dbReference type="Gene3D" id="3.50.50.60">
    <property type="entry name" value="FAD/NAD(P)-binding domain"/>
    <property type="match status" value="1"/>
</dbReference>
<dbReference type="STRING" id="1123291.SAMN04490355_1008128"/>
<evidence type="ECO:0000256" key="3">
    <source>
        <dbReference type="ARBA" id="ARBA00023002"/>
    </source>
</evidence>
<dbReference type="AlphaFoldDB" id="A0A1I4ILH2"/>
<name>A0A1I4ILH2_9FIRM</name>
<evidence type="ECO:0000256" key="5">
    <source>
        <dbReference type="ARBA" id="ARBA00023014"/>
    </source>
</evidence>
<proteinExistence type="predicted"/>
<keyword evidence="4" id="KW-0408">Iron</keyword>
<dbReference type="SUPFAM" id="SSF51905">
    <property type="entry name" value="FAD/NAD(P)-binding domain"/>
    <property type="match status" value="1"/>
</dbReference>
<evidence type="ECO:0000313" key="7">
    <source>
        <dbReference type="Proteomes" id="UP000199520"/>
    </source>
</evidence>
<dbReference type="GO" id="GO:0046872">
    <property type="term" value="F:metal ion binding"/>
    <property type="evidence" value="ECO:0007669"/>
    <property type="project" value="UniProtKB-KW"/>
</dbReference>
<dbReference type="PANTHER" id="PTHR43498:SF1">
    <property type="entry name" value="COB--COM HETERODISULFIDE REDUCTASE IRON-SULFUR SUBUNIT A"/>
    <property type="match status" value="1"/>
</dbReference>
<keyword evidence="3" id="KW-0560">Oxidoreductase</keyword>
<keyword evidence="2" id="KW-0479">Metal-binding</keyword>
<dbReference type="EMBL" id="FOTS01000008">
    <property type="protein sequence ID" value="SFL54937.1"/>
    <property type="molecule type" value="Genomic_DNA"/>
</dbReference>
<dbReference type="GO" id="GO:0051539">
    <property type="term" value="F:4 iron, 4 sulfur cluster binding"/>
    <property type="evidence" value="ECO:0007669"/>
    <property type="project" value="UniProtKB-KW"/>
</dbReference>
<dbReference type="PRINTS" id="PR00411">
    <property type="entry name" value="PNDRDTASEI"/>
</dbReference>
<gene>
    <name evidence="6" type="ORF">SAMN04490355_1008128</name>
</gene>
<accession>A0A1I4ILH2</accession>
<reference evidence="7" key="1">
    <citation type="submission" date="2016-10" db="EMBL/GenBank/DDBJ databases">
        <authorList>
            <person name="Varghese N."/>
            <person name="Submissions S."/>
        </authorList>
    </citation>
    <scope>NUCLEOTIDE SEQUENCE [LARGE SCALE GENOMIC DNA]</scope>
    <source>
        <strain evidence="7">DSM 13327</strain>
    </source>
</reference>
<keyword evidence="1" id="KW-0004">4Fe-4S</keyword>
<keyword evidence="7" id="KW-1185">Reference proteome</keyword>
<evidence type="ECO:0000256" key="2">
    <source>
        <dbReference type="ARBA" id="ARBA00022723"/>
    </source>
</evidence>
<dbReference type="Proteomes" id="UP000199520">
    <property type="component" value="Unassembled WGS sequence"/>
</dbReference>
<dbReference type="InterPro" id="IPR036188">
    <property type="entry name" value="FAD/NAD-bd_sf"/>
</dbReference>